<keyword evidence="2" id="KW-1185">Reference proteome</keyword>
<evidence type="ECO:0000313" key="2">
    <source>
        <dbReference type="Proteomes" id="UP000886595"/>
    </source>
</evidence>
<dbReference type="AlphaFoldDB" id="A0A8X8AXI7"/>
<protein>
    <submittedName>
        <fullName evidence="1">Uncharacterized protein</fullName>
    </submittedName>
</protein>
<comment type="caution">
    <text evidence="1">The sequence shown here is derived from an EMBL/GenBank/DDBJ whole genome shotgun (WGS) entry which is preliminary data.</text>
</comment>
<accession>A0A8X8AXI7</accession>
<gene>
    <name evidence="1" type="ORF">Bca52824_019571</name>
</gene>
<evidence type="ECO:0000313" key="1">
    <source>
        <dbReference type="EMBL" id="KAG2316449.1"/>
    </source>
</evidence>
<name>A0A8X8AXI7_BRACI</name>
<dbReference type="OrthoDB" id="1991240at2759"/>
<sequence length="141" mass="16597">MLVWSWSYLNIYTIRAWNLSTHLLEVDLVRAPPYLCRSPLRSDCKHHDFISQLLISPMLNPPQKQIVKTIENTREADETVCRPDDEEFFSDIDAEEFNLVLRREVTPKVLITTCHFNSTNLPLSHNTLSKRNMQNIKKRNM</sequence>
<dbReference type="Proteomes" id="UP000886595">
    <property type="component" value="Unassembled WGS sequence"/>
</dbReference>
<proteinExistence type="predicted"/>
<organism evidence="1 2">
    <name type="scientific">Brassica carinata</name>
    <name type="common">Ethiopian mustard</name>
    <name type="synonym">Abyssinian cabbage</name>
    <dbReference type="NCBI Taxonomy" id="52824"/>
    <lineage>
        <taxon>Eukaryota</taxon>
        <taxon>Viridiplantae</taxon>
        <taxon>Streptophyta</taxon>
        <taxon>Embryophyta</taxon>
        <taxon>Tracheophyta</taxon>
        <taxon>Spermatophyta</taxon>
        <taxon>Magnoliopsida</taxon>
        <taxon>eudicotyledons</taxon>
        <taxon>Gunneridae</taxon>
        <taxon>Pentapetalae</taxon>
        <taxon>rosids</taxon>
        <taxon>malvids</taxon>
        <taxon>Brassicales</taxon>
        <taxon>Brassicaceae</taxon>
        <taxon>Brassiceae</taxon>
        <taxon>Brassica</taxon>
    </lineage>
</organism>
<dbReference type="EMBL" id="JAAMPC010000004">
    <property type="protein sequence ID" value="KAG2316449.1"/>
    <property type="molecule type" value="Genomic_DNA"/>
</dbReference>
<reference evidence="1 2" key="1">
    <citation type="submission" date="2020-02" db="EMBL/GenBank/DDBJ databases">
        <authorList>
            <person name="Ma Q."/>
            <person name="Huang Y."/>
            <person name="Song X."/>
            <person name="Pei D."/>
        </authorList>
    </citation>
    <scope>NUCLEOTIDE SEQUENCE [LARGE SCALE GENOMIC DNA]</scope>
    <source>
        <strain evidence="1">Sxm20200214</strain>
        <tissue evidence="1">Leaf</tissue>
    </source>
</reference>